<dbReference type="EMBL" id="CP097320">
    <property type="protein sequence ID" value="UQX10184.1"/>
    <property type="molecule type" value="Genomic_DNA"/>
</dbReference>
<proteinExistence type="predicted"/>
<keyword evidence="2" id="KW-1185">Reference proteome</keyword>
<evidence type="ECO:0000313" key="2">
    <source>
        <dbReference type="Proteomes" id="UP001056610"/>
    </source>
</evidence>
<sequence length="125" mass="14319">MEEAIRIYGLEPGQWIELEWPPTAGLWDPGNVYATEFEPCEAHAEPDDAGAWDDCPDCQDSVREVIERMAQWKWTTELRIYQIGFDAGGNERDEEVYSDNAFEVAIIEQDPREILIGSPGEGRQW</sequence>
<gene>
    <name evidence="1" type="ORF">M5I08_18635</name>
</gene>
<dbReference type="Proteomes" id="UP001056610">
    <property type="component" value="Chromosome"/>
</dbReference>
<accession>A0ABY4QH49</accession>
<dbReference type="RefSeq" id="WP_219065445.1">
    <property type="nucleotide sequence ID" value="NZ_CAJUXY010000001.1"/>
</dbReference>
<organism evidence="1 2">
    <name type="scientific">Candidatus Mycobacterium methanotrophicum</name>
    <dbReference type="NCBI Taxonomy" id="2943498"/>
    <lineage>
        <taxon>Bacteria</taxon>
        <taxon>Bacillati</taxon>
        <taxon>Actinomycetota</taxon>
        <taxon>Actinomycetes</taxon>
        <taxon>Mycobacteriales</taxon>
        <taxon>Mycobacteriaceae</taxon>
        <taxon>Mycobacterium</taxon>
    </lineage>
</organism>
<reference evidence="1" key="1">
    <citation type="submission" date="2022-05" db="EMBL/GenBank/DDBJ databases">
        <title>A methanotrophic Mycobacterium dominates a cave microbial ecosystem.</title>
        <authorList>
            <person name="Van Spanning R.J.M."/>
            <person name="Guan Q."/>
            <person name="Melkonian C."/>
            <person name="Gallant J."/>
            <person name="Polerecky L."/>
            <person name="Flot J.-F."/>
            <person name="Brandt B.W."/>
            <person name="Braster M."/>
            <person name="Iturbe Espinoza P."/>
            <person name="Aerts J."/>
            <person name="Meima-Franke M."/>
            <person name="Piersma S.R."/>
            <person name="Bunduc C."/>
            <person name="Ummels R."/>
            <person name="Pain A."/>
            <person name="Fleming E.J."/>
            <person name="van der Wel N."/>
            <person name="Gherman V.D."/>
            <person name="Sarbu S.M."/>
            <person name="Bodelier P.L.E."/>
            <person name="Bitter W."/>
        </authorList>
    </citation>
    <scope>NUCLEOTIDE SEQUENCE</scope>
    <source>
        <strain evidence="1">Sulfur Cave</strain>
    </source>
</reference>
<name>A0ABY4QH49_9MYCO</name>
<protein>
    <submittedName>
        <fullName evidence="1">Uncharacterized protein</fullName>
    </submittedName>
</protein>
<evidence type="ECO:0000313" key="1">
    <source>
        <dbReference type="EMBL" id="UQX10184.1"/>
    </source>
</evidence>